<protein>
    <recommendedName>
        <fullName evidence="4">DUF4811 domain-containing protein</fullName>
    </recommendedName>
</protein>
<keyword evidence="1" id="KW-0472">Membrane</keyword>
<keyword evidence="1" id="KW-1133">Transmembrane helix</keyword>
<dbReference type="InterPro" id="IPR032083">
    <property type="entry name" value="DUF4811"/>
</dbReference>
<dbReference type="RefSeq" id="WP_003571266.1">
    <property type="nucleotide sequence ID" value="NZ_BAYM01000035.1"/>
</dbReference>
<organism evidence="2 3">
    <name type="scientific">Lacticaseibacillus paracasei NRIC 0644</name>
    <dbReference type="NCBI Taxonomy" id="1435038"/>
    <lineage>
        <taxon>Bacteria</taxon>
        <taxon>Bacillati</taxon>
        <taxon>Bacillota</taxon>
        <taxon>Bacilli</taxon>
        <taxon>Lactobacillales</taxon>
        <taxon>Lactobacillaceae</taxon>
        <taxon>Lacticaseibacillus</taxon>
    </lineage>
</organism>
<name>A0A0C9PV55_LACPA</name>
<evidence type="ECO:0000313" key="3">
    <source>
        <dbReference type="Proteomes" id="UP000032552"/>
    </source>
</evidence>
<dbReference type="Pfam" id="PF16069">
    <property type="entry name" value="DUF4811"/>
    <property type="match status" value="1"/>
</dbReference>
<reference evidence="3" key="1">
    <citation type="submission" date="2014-05" db="EMBL/GenBank/DDBJ databases">
        <title>Whole genome sequencing of Lactobacillus casei NRIC0644.</title>
        <authorList>
            <person name="Atarashi H."/>
            <person name="Yoshida Y."/>
            <person name="Fujimura S."/>
            <person name="Tanaka N."/>
            <person name="Shiwa Y."/>
            <person name="Yoshikawa H."/>
            <person name="Okada S."/>
            <person name="Nakagawa J."/>
        </authorList>
    </citation>
    <scope>NUCLEOTIDE SEQUENCE [LARGE SCALE GENOMIC DNA]</scope>
    <source>
        <strain evidence="3">NRIC0644</strain>
    </source>
</reference>
<dbReference type="Proteomes" id="UP000032552">
    <property type="component" value="Unassembled WGS sequence"/>
</dbReference>
<accession>A0A0C9PV55</accession>
<dbReference type="GeneID" id="57090843"/>
<evidence type="ECO:0000313" key="2">
    <source>
        <dbReference type="EMBL" id="GAN35899.1"/>
    </source>
</evidence>
<dbReference type="AlphaFoldDB" id="A0A0C9PV55"/>
<dbReference type="EMBL" id="BAYM01000035">
    <property type="protein sequence ID" value="GAN35899.1"/>
    <property type="molecule type" value="Genomic_DNA"/>
</dbReference>
<sequence length="164" mass="18106">MIILLLIVGALAFFWAVVLMQPSRRRQLTIWVSAGLVLAPILLLSVNDLYHVGFNIDETTELQPLAPMDDQLQISRRPIGTAKKHFSYRYLIISDATVHTATPSTTVSTRIEHGTIPQVAVTTQKLTYSNALTAILFAGSGEQGKAIGKIYTFTLPANWQIVDQ</sequence>
<gene>
    <name evidence="2" type="ORF">LC0644_0488</name>
</gene>
<comment type="caution">
    <text evidence="2">The sequence shown here is derived from an EMBL/GenBank/DDBJ whole genome shotgun (WGS) entry which is preliminary data.</text>
</comment>
<evidence type="ECO:0008006" key="4">
    <source>
        <dbReference type="Google" id="ProtNLM"/>
    </source>
</evidence>
<proteinExistence type="predicted"/>
<feature type="transmembrane region" description="Helical" evidence="1">
    <location>
        <begin position="30"/>
        <end position="50"/>
    </location>
</feature>
<evidence type="ECO:0000256" key="1">
    <source>
        <dbReference type="SAM" id="Phobius"/>
    </source>
</evidence>
<keyword evidence="1" id="KW-0812">Transmembrane</keyword>